<comment type="caution">
    <text evidence="8">The sequence shown here is derived from an EMBL/GenBank/DDBJ whole genome shotgun (WGS) entry which is preliminary data.</text>
</comment>
<evidence type="ECO:0000256" key="3">
    <source>
        <dbReference type="ARBA" id="ARBA00022801"/>
    </source>
</evidence>
<dbReference type="PANTHER" id="PTHR43806">
    <property type="entry name" value="PEPTIDASE S8"/>
    <property type="match status" value="1"/>
</dbReference>
<evidence type="ECO:0000256" key="4">
    <source>
        <dbReference type="ARBA" id="ARBA00022825"/>
    </source>
</evidence>
<keyword evidence="4 5" id="KW-0720">Serine protease</keyword>
<evidence type="ECO:0000256" key="2">
    <source>
        <dbReference type="ARBA" id="ARBA00022670"/>
    </source>
</evidence>
<dbReference type="PROSITE" id="PS00138">
    <property type="entry name" value="SUBTILASE_SER"/>
    <property type="match status" value="1"/>
</dbReference>
<dbReference type="PANTHER" id="PTHR43806:SF11">
    <property type="entry name" value="CEREVISIN-RELATED"/>
    <property type="match status" value="1"/>
</dbReference>
<dbReference type="PRINTS" id="PR00723">
    <property type="entry name" value="SUBTILISIN"/>
</dbReference>
<dbReference type="InterPro" id="IPR015500">
    <property type="entry name" value="Peptidase_S8_subtilisin-rel"/>
</dbReference>
<dbReference type="EMBL" id="NWVD01000001">
    <property type="protein sequence ID" value="PCG10998.1"/>
    <property type="molecule type" value="Genomic_DNA"/>
</dbReference>
<keyword evidence="2 5" id="KW-0645">Protease</keyword>
<dbReference type="Pfam" id="PF00082">
    <property type="entry name" value="Peptidase_S8"/>
    <property type="match status" value="1"/>
</dbReference>
<dbReference type="RefSeq" id="WP_096610869.1">
    <property type="nucleotide sequence ID" value="NZ_NWVD01000001.1"/>
</dbReference>
<proteinExistence type="inferred from homology"/>
<feature type="active site" description="Charge relay system" evidence="5">
    <location>
        <position position="22"/>
    </location>
</feature>
<feature type="active site" description="Charge relay system" evidence="5">
    <location>
        <position position="225"/>
    </location>
</feature>
<evidence type="ECO:0000256" key="1">
    <source>
        <dbReference type="ARBA" id="ARBA00011073"/>
    </source>
</evidence>
<accession>A0A2A4I4Z5</accession>
<dbReference type="InterPro" id="IPR036852">
    <property type="entry name" value="Peptidase_S8/S53_dom_sf"/>
</dbReference>
<dbReference type="PROSITE" id="PS00136">
    <property type="entry name" value="SUBTILASE_ASP"/>
    <property type="match status" value="1"/>
</dbReference>
<dbReference type="Gene3D" id="3.40.50.200">
    <property type="entry name" value="Peptidase S8/S53 domain"/>
    <property type="match status" value="1"/>
</dbReference>
<keyword evidence="9" id="KW-1185">Reference proteome</keyword>
<sequence length="688" mass="70136">MNALAAYNAGASGRNVGIAIIDSGIDLNSAEFENRVSAASQDVAGNASIQDVDGHGTAVAFTAAGRRNGVGTQGVAFAATLMIYRADAPGTCGSADGCMFSTDAIATALDAARVAGAKVVNISLGGTSLPSTVVDAIGRATAAGMVVVVAAGNDGAADPDAFAQVANDAAARGQVIVAGSIDASGTLATSSNRAGNTAAHYLAAVGEQVRAPNHSGTAYLWSGTSFAAPQVAAAAALLAQAFPNLTGAQIVDLLLTTARDAGATGTDAQYGRGILDLTRAFQPVGTLTVAGTTRTVAAVDGAVVLSSAMGDARGGTLGAVVLDGFDRAYAMTLASGIARQAVSRPLNGLTAAPSRQVAMQAGDMAVALTIAARPNGTVGLNAFRLGLSEARRAQAVAGSVAQRLGRTTQFALGFAEDAGTLSLRLAGQAMPAFLVGDGLNRFGFEADRIVSSGLRQEWAGFGVTAAVEQGDALYRRVDAPAALRRWSRSGYSTGTVALDRRWGGLFARIAATRLDEADSALGTRFPTNLGATRATSWFVDGNLRLDAGGGWSLGGAWRQGWTRIGFAGAQGGGGDLVSRAFAADIGKDGVLGQDSLGIRIVRPLRVASGSVGLLLPTQWDYASESVSGWTPQRIALAPTGRETDWEGRYAFRWGGAWVNANAYLRQNPGNIADARDDYGVAIRFSRPF</sequence>
<evidence type="ECO:0000313" key="9">
    <source>
        <dbReference type="Proteomes" id="UP000218784"/>
    </source>
</evidence>
<comment type="similarity">
    <text evidence="1 5 6">Belongs to the peptidase S8 family.</text>
</comment>
<evidence type="ECO:0000256" key="6">
    <source>
        <dbReference type="RuleBase" id="RU003355"/>
    </source>
</evidence>
<dbReference type="Proteomes" id="UP000218784">
    <property type="component" value="Unassembled WGS sequence"/>
</dbReference>
<dbReference type="InterPro" id="IPR000209">
    <property type="entry name" value="Peptidase_S8/S53_dom"/>
</dbReference>
<feature type="domain" description="Peptidase S8/S53" evidence="7">
    <location>
        <begin position="13"/>
        <end position="273"/>
    </location>
</feature>
<keyword evidence="3 5" id="KW-0378">Hydrolase</keyword>
<dbReference type="InterPro" id="IPR050131">
    <property type="entry name" value="Peptidase_S8_subtilisin-like"/>
</dbReference>
<dbReference type="GO" id="GO:0006508">
    <property type="term" value="P:proteolysis"/>
    <property type="evidence" value="ECO:0007669"/>
    <property type="project" value="UniProtKB-KW"/>
</dbReference>
<dbReference type="SUPFAM" id="SSF52743">
    <property type="entry name" value="Subtilisin-like"/>
    <property type="match status" value="1"/>
</dbReference>
<protein>
    <submittedName>
        <fullName evidence="8">Peptidase S8</fullName>
    </submittedName>
</protein>
<feature type="active site" description="Charge relay system" evidence="5">
    <location>
        <position position="55"/>
    </location>
</feature>
<name>A0A2A4I4Z5_9SPHN</name>
<dbReference type="InterPro" id="IPR023827">
    <property type="entry name" value="Peptidase_S8_Asp-AS"/>
</dbReference>
<gene>
    <name evidence="8" type="ORF">COA17_05500</name>
</gene>
<evidence type="ECO:0000313" key="8">
    <source>
        <dbReference type="EMBL" id="PCG10998.1"/>
    </source>
</evidence>
<organism evidence="8 9">
    <name type="scientific">Sphingomonas ginsenosidimutans</name>
    <dbReference type="NCBI Taxonomy" id="862134"/>
    <lineage>
        <taxon>Bacteria</taxon>
        <taxon>Pseudomonadati</taxon>
        <taxon>Pseudomonadota</taxon>
        <taxon>Alphaproteobacteria</taxon>
        <taxon>Sphingomonadales</taxon>
        <taxon>Sphingomonadaceae</taxon>
        <taxon>Sphingomonas</taxon>
    </lineage>
</organism>
<evidence type="ECO:0000256" key="5">
    <source>
        <dbReference type="PROSITE-ProRule" id="PRU01240"/>
    </source>
</evidence>
<dbReference type="GO" id="GO:0004252">
    <property type="term" value="F:serine-type endopeptidase activity"/>
    <property type="evidence" value="ECO:0007669"/>
    <property type="project" value="UniProtKB-UniRule"/>
</dbReference>
<dbReference type="AlphaFoldDB" id="A0A2A4I4Z5"/>
<dbReference type="PROSITE" id="PS51892">
    <property type="entry name" value="SUBTILASE"/>
    <property type="match status" value="1"/>
</dbReference>
<dbReference type="InterPro" id="IPR023828">
    <property type="entry name" value="Peptidase_S8_Ser-AS"/>
</dbReference>
<reference evidence="8 9" key="1">
    <citation type="submission" date="2017-09" db="EMBL/GenBank/DDBJ databases">
        <title>Sphingomonas ginsenosidimutans KACC 14949, whole genome shotgun sequence.</title>
        <authorList>
            <person name="Feng G."/>
            <person name="Zhu H."/>
        </authorList>
    </citation>
    <scope>NUCLEOTIDE SEQUENCE [LARGE SCALE GENOMIC DNA]</scope>
    <source>
        <strain evidence="8 9">KACC 14949</strain>
    </source>
</reference>
<evidence type="ECO:0000259" key="7">
    <source>
        <dbReference type="Pfam" id="PF00082"/>
    </source>
</evidence>